<dbReference type="EMBL" id="BMWG01000011">
    <property type="protein sequence ID" value="GGZ39179.1"/>
    <property type="molecule type" value="Genomic_DNA"/>
</dbReference>
<sequence>MFRPAAAAGAAAPPPLDVLWTRRRADGSPLAAHVAAVRRRLAESPGSRRPGGWVYDPEATLEAMRSDPTAWGQQFTPWMMECAEMVGNGLALLEEIREIRGRGFGFTASGRVGMAPLTVGADPVGALLARARLGENAGRSTKSNLSTCSSPDWAAVMNEFGLQGVAAYPNFAAGAWGGGLMPDTYDDWRQDYVVILIYGFYLEYNIDTAYEASGNSLTHEILSLWDMPGLPADLVARRAHVEADLAFFDAKRRDEADAHQAVTSGLASWVYRDRDTWRDMKAADSGYFTYHLSFLPNDAGRDDMMLTGLVADWADIGPDLRFQECGQSVLALTRGSVVMADLLDAYERTVWMFNTHWTETGGIRPERYAACTAVLAVGPWLLGNHRHDAWRYYALAADLSHAAQQRDLYASGQLAHCYAEDLTPTTPAGGPRVAVPRRDLPFDVEVEGVRHTGTVGLHTVICDAVAHGTLPMGVVEYEFVVPWLLREGKISPVAFLEHMDRAYCSHFAQLMRAGHRSDFQRPFSEPMAALIMEQWWHGMYFAIGAGSLVEAQPDRIAGDRAHSEASTA</sequence>
<name>A0A918UX12_9ACTN</name>
<accession>A0A918UX12</accession>
<evidence type="ECO:0000313" key="2">
    <source>
        <dbReference type="Proteomes" id="UP000630936"/>
    </source>
</evidence>
<reference evidence="1" key="1">
    <citation type="journal article" date="2014" name="Int. J. Syst. Evol. Microbiol.">
        <title>Complete genome sequence of Corynebacterium casei LMG S-19264T (=DSM 44701T), isolated from a smear-ripened cheese.</title>
        <authorList>
            <consortium name="US DOE Joint Genome Institute (JGI-PGF)"/>
            <person name="Walter F."/>
            <person name="Albersmeier A."/>
            <person name="Kalinowski J."/>
            <person name="Ruckert C."/>
        </authorList>
    </citation>
    <scope>NUCLEOTIDE SEQUENCE</scope>
    <source>
        <strain evidence="1">JCM 4988</strain>
    </source>
</reference>
<evidence type="ECO:0000313" key="1">
    <source>
        <dbReference type="EMBL" id="GGZ39179.1"/>
    </source>
</evidence>
<dbReference type="AlphaFoldDB" id="A0A918UX12"/>
<gene>
    <name evidence="1" type="ORF">GCM10010387_36600</name>
</gene>
<dbReference type="RefSeq" id="WP_229869194.1">
    <property type="nucleotide sequence ID" value="NZ_BMWG01000011.1"/>
</dbReference>
<proteinExistence type="predicted"/>
<keyword evidence="2" id="KW-1185">Reference proteome</keyword>
<reference evidence="1" key="2">
    <citation type="submission" date="2020-09" db="EMBL/GenBank/DDBJ databases">
        <authorList>
            <person name="Sun Q."/>
            <person name="Ohkuma M."/>
        </authorList>
    </citation>
    <scope>NUCLEOTIDE SEQUENCE</scope>
    <source>
        <strain evidence="1">JCM 4988</strain>
    </source>
</reference>
<protein>
    <submittedName>
        <fullName evidence="1">Uncharacterized protein</fullName>
    </submittedName>
</protein>
<comment type="caution">
    <text evidence="1">The sequence shown here is derived from an EMBL/GenBank/DDBJ whole genome shotgun (WGS) entry which is preliminary data.</text>
</comment>
<dbReference type="Proteomes" id="UP000630936">
    <property type="component" value="Unassembled WGS sequence"/>
</dbReference>
<organism evidence="1 2">
    <name type="scientific">Streptomyces inusitatus</name>
    <dbReference type="NCBI Taxonomy" id="68221"/>
    <lineage>
        <taxon>Bacteria</taxon>
        <taxon>Bacillati</taxon>
        <taxon>Actinomycetota</taxon>
        <taxon>Actinomycetes</taxon>
        <taxon>Kitasatosporales</taxon>
        <taxon>Streptomycetaceae</taxon>
        <taxon>Streptomyces</taxon>
    </lineage>
</organism>